<reference evidence="2 3" key="1">
    <citation type="submission" date="2018-04" db="EMBL/GenBank/DDBJ databases">
        <title>The genome of golden apple snail Pomacea canaliculata provides insight into stress tolerance and invasive adaptation.</title>
        <authorList>
            <person name="Liu C."/>
            <person name="Liu B."/>
            <person name="Ren Y."/>
            <person name="Zhang Y."/>
            <person name="Wang H."/>
            <person name="Li S."/>
            <person name="Jiang F."/>
            <person name="Yin L."/>
            <person name="Zhang G."/>
            <person name="Qian W."/>
            <person name="Fan W."/>
        </authorList>
    </citation>
    <scope>NUCLEOTIDE SEQUENCE [LARGE SCALE GENOMIC DNA]</scope>
    <source>
        <strain evidence="2">SZHN2017</strain>
        <tissue evidence="2">Muscle</tissue>
    </source>
</reference>
<comment type="caution">
    <text evidence="2">The sequence shown here is derived from an EMBL/GenBank/DDBJ whole genome shotgun (WGS) entry which is preliminary data.</text>
</comment>
<dbReference type="STRING" id="400727.A0A2T7NUM2"/>
<evidence type="ECO:0000256" key="1">
    <source>
        <dbReference type="SAM" id="MobiDB-lite"/>
    </source>
</evidence>
<sequence>MFLYFLADKEDHTVEAEGQLNASSYYSSAAHSAMTIDPLLPLPANPATAGIIAHANSVRDKHLRNLLSSRGLQQTEADKEFTPQAQNATPGSSLCCDEMKILETALSPVPGLTRPSSGIDEIFSGGVVSSENSLIGGVSSGYVSDVSCLEKHQNVLDHSGVAAHISCKENAINIYKFKHSITKRFSQEGKVIPQHTYDGSSSTSSRECEEEHSGNKSLKHRYARGKSRHTSSSDSGPYPSSDHSYGHERSKCLNGDTRTCVAESSGKSDLDEKNDRCKTRFCKESNSSVTCNLIGRKLGHCSRSALPLPGFVLHPSGTHYMPMSVCYKNIPEIFETTETLQGPPVFHPISIPVHFRGPVISLPVNVCTDNCSEDRVECSNISSYTDVEHSEVKDINCTRK</sequence>
<proteinExistence type="predicted"/>
<dbReference type="EMBL" id="PZQS01000009">
    <property type="protein sequence ID" value="PVD24877.1"/>
    <property type="molecule type" value="Genomic_DNA"/>
</dbReference>
<gene>
    <name evidence="2" type="ORF">C0Q70_15366</name>
</gene>
<dbReference type="Proteomes" id="UP000245119">
    <property type="component" value="Linkage Group LG9"/>
</dbReference>
<protein>
    <submittedName>
        <fullName evidence="2">Uncharacterized protein</fullName>
    </submittedName>
</protein>
<feature type="region of interest" description="Disordered" evidence="1">
    <location>
        <begin position="192"/>
        <end position="250"/>
    </location>
</feature>
<feature type="compositionally biased region" description="Basic residues" evidence="1">
    <location>
        <begin position="217"/>
        <end position="229"/>
    </location>
</feature>
<feature type="compositionally biased region" description="Low complexity" evidence="1">
    <location>
        <begin position="232"/>
        <end position="243"/>
    </location>
</feature>
<dbReference type="AlphaFoldDB" id="A0A2T7NUM2"/>
<keyword evidence="3" id="KW-1185">Reference proteome</keyword>
<evidence type="ECO:0000313" key="3">
    <source>
        <dbReference type="Proteomes" id="UP000245119"/>
    </source>
</evidence>
<accession>A0A2T7NUM2</accession>
<name>A0A2T7NUM2_POMCA</name>
<organism evidence="2 3">
    <name type="scientific">Pomacea canaliculata</name>
    <name type="common">Golden apple snail</name>
    <dbReference type="NCBI Taxonomy" id="400727"/>
    <lineage>
        <taxon>Eukaryota</taxon>
        <taxon>Metazoa</taxon>
        <taxon>Spiralia</taxon>
        <taxon>Lophotrochozoa</taxon>
        <taxon>Mollusca</taxon>
        <taxon>Gastropoda</taxon>
        <taxon>Caenogastropoda</taxon>
        <taxon>Architaenioglossa</taxon>
        <taxon>Ampullarioidea</taxon>
        <taxon>Ampullariidae</taxon>
        <taxon>Pomacea</taxon>
    </lineage>
</organism>
<evidence type="ECO:0000313" key="2">
    <source>
        <dbReference type="EMBL" id="PVD24877.1"/>
    </source>
</evidence>
<dbReference type="OrthoDB" id="6371181at2759"/>